<gene>
    <name evidence="11" type="ORF">IWQ62_003965</name>
</gene>
<reference evidence="11" key="1">
    <citation type="submission" date="2022-07" db="EMBL/GenBank/DDBJ databases">
        <title>Phylogenomic reconstructions and comparative analyses of Kickxellomycotina fungi.</title>
        <authorList>
            <person name="Reynolds N.K."/>
            <person name="Stajich J.E."/>
            <person name="Barry K."/>
            <person name="Grigoriev I.V."/>
            <person name="Crous P."/>
            <person name="Smith M.E."/>
        </authorList>
    </citation>
    <scope>NUCLEOTIDE SEQUENCE</scope>
    <source>
        <strain evidence="11">RSA 1196</strain>
    </source>
</reference>
<dbReference type="Pfam" id="PF10568">
    <property type="entry name" value="Tom37"/>
    <property type="match status" value="1"/>
</dbReference>
<dbReference type="InterPro" id="IPR019564">
    <property type="entry name" value="Sam37/metaxin_N"/>
</dbReference>
<protein>
    <recommendedName>
        <fullName evidence="13">Metaxin</fullName>
    </recommendedName>
</protein>
<evidence type="ECO:0000256" key="4">
    <source>
        <dbReference type="ARBA" id="ARBA00022787"/>
    </source>
</evidence>
<dbReference type="Proteomes" id="UP001150925">
    <property type="component" value="Unassembled WGS sequence"/>
</dbReference>
<organism evidence="11 12">
    <name type="scientific">Dispira parvispora</name>
    <dbReference type="NCBI Taxonomy" id="1520584"/>
    <lineage>
        <taxon>Eukaryota</taxon>
        <taxon>Fungi</taxon>
        <taxon>Fungi incertae sedis</taxon>
        <taxon>Zoopagomycota</taxon>
        <taxon>Kickxellomycotina</taxon>
        <taxon>Dimargaritomycetes</taxon>
        <taxon>Dimargaritales</taxon>
        <taxon>Dimargaritaceae</taxon>
        <taxon>Dispira</taxon>
    </lineage>
</organism>
<dbReference type="OrthoDB" id="5835136at2759"/>
<dbReference type="AlphaFoldDB" id="A0A9W8AT83"/>
<evidence type="ECO:0000256" key="7">
    <source>
        <dbReference type="ARBA" id="ARBA00023136"/>
    </source>
</evidence>
<accession>A0A9W8AT83</accession>
<comment type="subcellular location">
    <subcellularLocation>
        <location evidence="1">Mitochondrion outer membrane</location>
    </subcellularLocation>
</comment>
<feature type="compositionally biased region" description="Acidic residues" evidence="8">
    <location>
        <begin position="382"/>
        <end position="401"/>
    </location>
</feature>
<evidence type="ECO:0000256" key="2">
    <source>
        <dbReference type="ARBA" id="ARBA00009170"/>
    </source>
</evidence>
<dbReference type="CDD" id="cd03054">
    <property type="entry name" value="GST_N_Metaxin"/>
    <property type="match status" value="1"/>
</dbReference>
<dbReference type="Pfam" id="PF17171">
    <property type="entry name" value="GST_C_6"/>
    <property type="match status" value="1"/>
</dbReference>
<dbReference type="GO" id="GO:0015031">
    <property type="term" value="P:protein transport"/>
    <property type="evidence" value="ECO:0007669"/>
    <property type="project" value="UniProtKB-KW"/>
</dbReference>
<evidence type="ECO:0000259" key="10">
    <source>
        <dbReference type="Pfam" id="PF17171"/>
    </source>
</evidence>
<feature type="region of interest" description="Disordered" evidence="8">
    <location>
        <begin position="379"/>
        <end position="401"/>
    </location>
</feature>
<keyword evidence="6" id="KW-0496">Mitochondrion</keyword>
<comment type="caution">
    <text evidence="11">The sequence shown here is derived from an EMBL/GenBank/DDBJ whole genome shotgun (WGS) entry which is preliminary data.</text>
</comment>
<dbReference type="InterPro" id="IPR033468">
    <property type="entry name" value="Metaxin_GST"/>
</dbReference>
<dbReference type="SUPFAM" id="SSF47616">
    <property type="entry name" value="GST C-terminal domain-like"/>
    <property type="match status" value="1"/>
</dbReference>
<evidence type="ECO:0000256" key="6">
    <source>
        <dbReference type="ARBA" id="ARBA00023128"/>
    </source>
</evidence>
<keyword evidence="4" id="KW-1000">Mitochondrion outer membrane</keyword>
<dbReference type="InterPro" id="IPR036282">
    <property type="entry name" value="Glutathione-S-Trfase_C_sf"/>
</dbReference>
<keyword evidence="3" id="KW-0813">Transport</keyword>
<evidence type="ECO:0000313" key="12">
    <source>
        <dbReference type="Proteomes" id="UP001150925"/>
    </source>
</evidence>
<keyword evidence="7" id="KW-0472">Membrane</keyword>
<keyword evidence="5" id="KW-0653">Protein transport</keyword>
<feature type="domain" description="Mitochondrial outer membrane transport complex Sam37/metaxin N-terminal" evidence="9">
    <location>
        <begin position="23"/>
        <end position="143"/>
    </location>
</feature>
<sequence length="401" mass="45719">MLVLYCWGAPPTEGAPCSIDLDSLCVLNYLRLSDSEWSVSYCTNSRLSPDRTLPFIEDDGMVVSGLPRILEYLKRQGHDLDSHQEPSLELESRGLMAATESILRDVLLYTWFFDTDNYVHDTRKAWASLTTFPYSLYLPMQKRQGALTRLAALRRVDESILEAQRPKERADNAAIRDEVPEIVKRLRKRHSAQANSVFSEHMVELAKGCFTQFASRLEHQEYLGGAQYTTADIFFHAYLTLQLYPFSWQHNPIRDLLQKEFSGLLAYHQRMDQVLGAAPLPAVHTTGPPTFYEVLWGLGSSLVHQVSHPTWWTAPALRQEGPSKPEDDIFTPQHFLHNVYSIVGTATVFFGYLIVNQFLGPTIPNSEHLERELVLEPHTVALEDEDSDDGELDDDDDDYEE</sequence>
<evidence type="ECO:0000259" key="9">
    <source>
        <dbReference type="Pfam" id="PF10568"/>
    </source>
</evidence>
<proteinExistence type="inferred from homology"/>
<keyword evidence="12" id="KW-1185">Reference proteome</keyword>
<evidence type="ECO:0000313" key="11">
    <source>
        <dbReference type="EMBL" id="KAJ1961153.1"/>
    </source>
</evidence>
<comment type="similarity">
    <text evidence="2">Belongs to the metaxin family.</text>
</comment>
<evidence type="ECO:0000256" key="1">
    <source>
        <dbReference type="ARBA" id="ARBA00004294"/>
    </source>
</evidence>
<dbReference type="PANTHER" id="PTHR12289">
    <property type="entry name" value="METAXIN RELATED"/>
    <property type="match status" value="1"/>
</dbReference>
<dbReference type="GO" id="GO:0007005">
    <property type="term" value="P:mitochondrion organization"/>
    <property type="evidence" value="ECO:0007669"/>
    <property type="project" value="TreeGrafter"/>
</dbReference>
<dbReference type="EMBL" id="JANBPY010001190">
    <property type="protein sequence ID" value="KAJ1961153.1"/>
    <property type="molecule type" value="Genomic_DNA"/>
</dbReference>
<evidence type="ECO:0000256" key="8">
    <source>
        <dbReference type="SAM" id="MobiDB-lite"/>
    </source>
</evidence>
<evidence type="ECO:0000256" key="3">
    <source>
        <dbReference type="ARBA" id="ARBA00022448"/>
    </source>
</evidence>
<dbReference type="InterPro" id="IPR050931">
    <property type="entry name" value="Mito_Protein_Transport_Metaxin"/>
</dbReference>
<name>A0A9W8AT83_9FUNG</name>
<evidence type="ECO:0000256" key="5">
    <source>
        <dbReference type="ARBA" id="ARBA00022927"/>
    </source>
</evidence>
<evidence type="ECO:0008006" key="13">
    <source>
        <dbReference type="Google" id="ProtNLM"/>
    </source>
</evidence>
<feature type="domain" description="Metaxin glutathione S-transferase" evidence="10">
    <location>
        <begin position="206"/>
        <end position="271"/>
    </location>
</feature>
<dbReference type="PANTHER" id="PTHR12289:SF41">
    <property type="entry name" value="FAILED AXON CONNECTIONS-RELATED"/>
    <property type="match status" value="1"/>
</dbReference>
<dbReference type="GO" id="GO:0001401">
    <property type="term" value="C:SAM complex"/>
    <property type="evidence" value="ECO:0007669"/>
    <property type="project" value="InterPro"/>
</dbReference>